<protein>
    <submittedName>
        <fullName evidence="4">ABC transporter ATP-binding protein</fullName>
    </submittedName>
</protein>
<accession>A0A2R7Y954</accession>
<dbReference type="InterPro" id="IPR003439">
    <property type="entry name" value="ABC_transporter-like_ATP-bd"/>
</dbReference>
<comment type="caution">
    <text evidence="4">The sequence shown here is derived from an EMBL/GenBank/DDBJ whole genome shotgun (WGS) entry which is preliminary data.</text>
</comment>
<dbReference type="GO" id="GO:0016887">
    <property type="term" value="F:ATP hydrolysis activity"/>
    <property type="evidence" value="ECO:0007669"/>
    <property type="project" value="InterPro"/>
</dbReference>
<feature type="domain" description="ABC transporter" evidence="3">
    <location>
        <begin position="9"/>
        <end position="238"/>
    </location>
</feature>
<dbReference type="InterPro" id="IPR003593">
    <property type="entry name" value="AAA+_ATPase"/>
</dbReference>
<organism evidence="4 5">
    <name type="scientific">Zestosphaera tikiterensis</name>
    <dbReference type="NCBI Taxonomy" id="1973259"/>
    <lineage>
        <taxon>Archaea</taxon>
        <taxon>Thermoproteota</taxon>
        <taxon>Thermoprotei</taxon>
        <taxon>Desulfurococcales</taxon>
        <taxon>Desulfurococcaceae</taxon>
        <taxon>Zestosphaera</taxon>
    </lineage>
</organism>
<dbReference type="InterPro" id="IPR050107">
    <property type="entry name" value="ABC_carbohydrate_import_ATPase"/>
</dbReference>
<dbReference type="SMART" id="SM00382">
    <property type="entry name" value="AAA"/>
    <property type="match status" value="1"/>
</dbReference>
<feature type="domain" description="ABC transporter" evidence="3">
    <location>
        <begin position="255"/>
        <end position="500"/>
    </location>
</feature>
<evidence type="ECO:0000313" key="4">
    <source>
        <dbReference type="EMBL" id="PUA34060.1"/>
    </source>
</evidence>
<dbReference type="PANTHER" id="PTHR43790:SF4">
    <property type="entry name" value="GUANOSINE IMPORT ATP-BINDING PROTEIN NUPO"/>
    <property type="match status" value="1"/>
</dbReference>
<dbReference type="Gene3D" id="3.40.50.300">
    <property type="entry name" value="P-loop containing nucleotide triphosphate hydrolases"/>
    <property type="match status" value="2"/>
</dbReference>
<evidence type="ECO:0000256" key="1">
    <source>
        <dbReference type="ARBA" id="ARBA00022741"/>
    </source>
</evidence>
<evidence type="ECO:0000313" key="5">
    <source>
        <dbReference type="Proteomes" id="UP000244093"/>
    </source>
</evidence>
<evidence type="ECO:0000259" key="3">
    <source>
        <dbReference type="PROSITE" id="PS50893"/>
    </source>
</evidence>
<dbReference type="Proteomes" id="UP000244093">
    <property type="component" value="Unassembled WGS sequence"/>
</dbReference>
<dbReference type="PANTHER" id="PTHR43790">
    <property type="entry name" value="CARBOHYDRATE TRANSPORT ATP-BINDING PROTEIN MG119-RELATED"/>
    <property type="match status" value="1"/>
</dbReference>
<dbReference type="Pfam" id="PF00005">
    <property type="entry name" value="ABC_tran"/>
    <property type="match status" value="2"/>
</dbReference>
<gene>
    <name evidence="4" type="ORF">B7O98_00710</name>
</gene>
<dbReference type="CDD" id="cd03215">
    <property type="entry name" value="ABC_Carb_Monos_II"/>
    <property type="match status" value="1"/>
</dbReference>
<proteinExistence type="predicted"/>
<dbReference type="InterPro" id="IPR017871">
    <property type="entry name" value="ABC_transporter-like_CS"/>
</dbReference>
<dbReference type="InterPro" id="IPR027417">
    <property type="entry name" value="P-loop_NTPase"/>
</dbReference>
<dbReference type="AlphaFoldDB" id="A0A2R7Y954"/>
<dbReference type="CDD" id="cd03216">
    <property type="entry name" value="ABC_Carb_Monos_I"/>
    <property type="match status" value="1"/>
</dbReference>
<keyword evidence="1" id="KW-0547">Nucleotide-binding</keyword>
<reference evidence="4" key="2">
    <citation type="journal article" date="2018" name="Syst. Appl. Microbiol.">
        <title>A new symbiotic nanoarchaeote (Candidatus Nanoclepta minutus) and its host (Zestosphaera tikiterensis gen. nov., sp. nov.) from a New Zealand hot spring.</title>
        <authorList>
            <person name="St John E."/>
            <person name="Liu Y."/>
            <person name="Podar M."/>
            <person name="Stott M.B."/>
            <person name="Meneghin J."/>
            <person name="Chen Z."/>
            <person name="Lagutin K."/>
            <person name="Mitchell K."/>
            <person name="Reysenbach A.L."/>
        </authorList>
    </citation>
    <scope>NUCLEOTIDE SEQUENCE [LARGE SCALE GENOMIC DNA]</scope>
    <source>
        <strain evidence="4">NZ3</strain>
    </source>
</reference>
<evidence type="ECO:0000256" key="2">
    <source>
        <dbReference type="ARBA" id="ARBA00022840"/>
    </source>
</evidence>
<dbReference type="PROSITE" id="PS50893">
    <property type="entry name" value="ABC_TRANSPORTER_2"/>
    <property type="match status" value="2"/>
</dbReference>
<name>A0A2R7Y954_9CREN</name>
<sequence>MSSSSGKAVVMSNIVKVYPDGTVALRGVNFELSKGEIHGLLGENGAGKTTLMKILSGLLKPTKGEIFVKGSKVVLKSASHALSLGIGMVHQHLSLVPVFTGYENIVLGIKGVKPSRKDVEELMRKVGLEAPLDVAVEDLPLGVRQRIEILKMLVRNVDVLILDEPTTNLTPIETRELFKSLRVLKEYGKTIVFITHKLREAMEVTDRITVLRRGKVVGTVKTSETNPVELAKMMVGREVVFSIEKTPKEPQGDALKVEDLWVMSDLGTQAVKGVSFNVRFGEIFGIAGVEGNGQTELVEAIAGLRNVVRGRIYLDNVDITYKHTKDRYSLGLAYIPEDRVKTALAMDMSVVENSILSLQWNSAFVSKLLSIKWSEARKHADRIVKKFDILVKSLDSPVKSLSGGNQQKLVVGRELSKEPKVVVAAQPTRGLDVGATEYIRKLLIQLRDAGKAVLLVSSDLDEVLTLSDRVAVMYEGKIMGVVDPSRVSEEVIGMMMGGYTLDQVRGLGGV</sequence>
<dbReference type="SUPFAM" id="SSF52540">
    <property type="entry name" value="P-loop containing nucleoside triphosphate hydrolases"/>
    <property type="match status" value="2"/>
</dbReference>
<reference evidence="4" key="1">
    <citation type="submission" date="2017-04" db="EMBL/GenBank/DDBJ databases">
        <authorList>
            <person name="Afonso C.L."/>
            <person name="Miller P.J."/>
            <person name="Scott M.A."/>
            <person name="Spackman E."/>
            <person name="Goraichik I."/>
            <person name="Dimitrov K.M."/>
            <person name="Suarez D.L."/>
            <person name="Swayne D.E."/>
        </authorList>
    </citation>
    <scope>NUCLEOTIDE SEQUENCE</scope>
    <source>
        <strain evidence="4">NZ3</strain>
    </source>
</reference>
<dbReference type="PROSITE" id="PS00211">
    <property type="entry name" value="ABC_TRANSPORTER_1"/>
    <property type="match status" value="1"/>
</dbReference>
<dbReference type="GO" id="GO:0005524">
    <property type="term" value="F:ATP binding"/>
    <property type="evidence" value="ECO:0007669"/>
    <property type="project" value="UniProtKB-KW"/>
</dbReference>
<dbReference type="EMBL" id="NBVN01000001">
    <property type="protein sequence ID" value="PUA34060.1"/>
    <property type="molecule type" value="Genomic_DNA"/>
</dbReference>
<keyword evidence="2 4" id="KW-0067">ATP-binding</keyword>